<organism evidence="2 3">
    <name type="scientific">Gymnopus androsaceus JB14</name>
    <dbReference type="NCBI Taxonomy" id="1447944"/>
    <lineage>
        <taxon>Eukaryota</taxon>
        <taxon>Fungi</taxon>
        <taxon>Dikarya</taxon>
        <taxon>Basidiomycota</taxon>
        <taxon>Agaricomycotina</taxon>
        <taxon>Agaricomycetes</taxon>
        <taxon>Agaricomycetidae</taxon>
        <taxon>Agaricales</taxon>
        <taxon>Marasmiineae</taxon>
        <taxon>Omphalotaceae</taxon>
        <taxon>Gymnopus</taxon>
    </lineage>
</organism>
<accession>A0A6A4HW21</accession>
<dbReference type="OrthoDB" id="3054003at2759"/>
<dbReference type="Proteomes" id="UP000799118">
    <property type="component" value="Unassembled WGS sequence"/>
</dbReference>
<proteinExistence type="predicted"/>
<dbReference type="EMBL" id="ML769440">
    <property type="protein sequence ID" value="KAE9401940.1"/>
    <property type="molecule type" value="Genomic_DNA"/>
</dbReference>
<protein>
    <submittedName>
        <fullName evidence="2">Uncharacterized protein</fullName>
    </submittedName>
</protein>
<evidence type="ECO:0000313" key="3">
    <source>
        <dbReference type="Proteomes" id="UP000799118"/>
    </source>
</evidence>
<evidence type="ECO:0000313" key="2">
    <source>
        <dbReference type="EMBL" id="KAE9401940.1"/>
    </source>
</evidence>
<dbReference type="AlphaFoldDB" id="A0A6A4HW21"/>
<sequence length="101" mass="10580">MASNCAIPPPIPEVSADLKFDRGIRVSWMPVKQRIINSLKTQGLVGYTNGTIPKPSHPVSAPPITVTSPDGSTTTTTPPAAGSCYSGLLDKSLSRGMDLSE</sequence>
<gene>
    <name evidence="2" type="ORF">BT96DRAFT_937532</name>
</gene>
<name>A0A6A4HW21_9AGAR</name>
<keyword evidence="3" id="KW-1185">Reference proteome</keyword>
<reference evidence="2" key="1">
    <citation type="journal article" date="2019" name="Environ. Microbiol.">
        <title>Fungal ecological strategies reflected in gene transcription - a case study of two litter decomposers.</title>
        <authorList>
            <person name="Barbi F."/>
            <person name="Kohler A."/>
            <person name="Barry K."/>
            <person name="Baskaran P."/>
            <person name="Daum C."/>
            <person name="Fauchery L."/>
            <person name="Ihrmark K."/>
            <person name="Kuo A."/>
            <person name="LaButti K."/>
            <person name="Lipzen A."/>
            <person name="Morin E."/>
            <person name="Grigoriev I.V."/>
            <person name="Henrissat B."/>
            <person name="Lindahl B."/>
            <person name="Martin F."/>
        </authorList>
    </citation>
    <scope>NUCLEOTIDE SEQUENCE</scope>
    <source>
        <strain evidence="2">JB14</strain>
    </source>
</reference>
<evidence type="ECO:0000256" key="1">
    <source>
        <dbReference type="SAM" id="MobiDB-lite"/>
    </source>
</evidence>
<feature type="compositionally biased region" description="Low complexity" evidence="1">
    <location>
        <begin position="65"/>
        <end position="82"/>
    </location>
</feature>
<feature type="region of interest" description="Disordered" evidence="1">
    <location>
        <begin position="49"/>
        <end position="82"/>
    </location>
</feature>